<keyword evidence="3 7" id="KW-1133">Transmembrane helix</keyword>
<protein>
    <recommendedName>
        <fullName evidence="8">Rhodopsin domain-containing protein</fullName>
    </recommendedName>
</protein>
<keyword evidence="2 7" id="KW-0812">Transmembrane</keyword>
<feature type="transmembrane region" description="Helical" evidence="7">
    <location>
        <begin position="53"/>
        <end position="72"/>
    </location>
</feature>
<name>A0A409YXQ6_9AGAR</name>
<dbReference type="AlphaFoldDB" id="A0A409YXQ6"/>
<dbReference type="InParanoid" id="A0A409YXQ6"/>
<dbReference type="PANTHER" id="PTHR33048:SF47">
    <property type="entry name" value="INTEGRAL MEMBRANE PROTEIN-RELATED"/>
    <property type="match status" value="1"/>
</dbReference>
<feature type="transmembrane region" description="Helical" evidence="7">
    <location>
        <begin position="92"/>
        <end position="113"/>
    </location>
</feature>
<evidence type="ECO:0000313" key="10">
    <source>
        <dbReference type="Proteomes" id="UP000284842"/>
    </source>
</evidence>
<evidence type="ECO:0000256" key="7">
    <source>
        <dbReference type="SAM" id="Phobius"/>
    </source>
</evidence>
<comment type="subcellular location">
    <subcellularLocation>
        <location evidence="1">Membrane</location>
        <topology evidence="1">Multi-pass membrane protein</topology>
    </subcellularLocation>
</comment>
<keyword evidence="4 7" id="KW-0472">Membrane</keyword>
<feature type="transmembrane region" description="Helical" evidence="7">
    <location>
        <begin position="199"/>
        <end position="221"/>
    </location>
</feature>
<evidence type="ECO:0000256" key="4">
    <source>
        <dbReference type="ARBA" id="ARBA00023136"/>
    </source>
</evidence>
<feature type="region of interest" description="Disordered" evidence="6">
    <location>
        <begin position="261"/>
        <end position="284"/>
    </location>
</feature>
<dbReference type="PANTHER" id="PTHR33048">
    <property type="entry name" value="PTH11-LIKE INTEGRAL MEMBRANE PROTEIN (AFU_ORTHOLOGUE AFUA_5G11245)"/>
    <property type="match status" value="1"/>
</dbReference>
<evidence type="ECO:0000256" key="5">
    <source>
        <dbReference type="ARBA" id="ARBA00038359"/>
    </source>
</evidence>
<sequence>MSTQHFVSPHQNATPSPIARRALAGAFYGLALITTSIRLTHRFRIRRLWWDDFWASFALLNAVLVYTIFLLRPLYIASKSTAFREFGEIGNLLFYVLGLWCAKISMGVTLVRLLPPGRFRNVAKAVAVAFGGIGIVLAVHRVFGCNQGKAGPKSCIIAPNVGYVELSFDLASDAWLVGAPLYMMWGLKRRLPLQRWRLFSAAFACGIFSTIASVVHDIFVFRSEPLLMGLTAHIQLAVSIIVCNFLILATFLYRRVRNSGETTDRNHTTEPTDNEQGRPATVSTPQVPSAVYLSGGSLTTDITFTSLGSSMMRSASSYNTSSNLSSTKN</sequence>
<gene>
    <name evidence="9" type="ORF">CVT24_003708</name>
</gene>
<feature type="domain" description="Rhodopsin" evidence="8">
    <location>
        <begin position="37"/>
        <end position="216"/>
    </location>
</feature>
<feature type="transmembrane region" description="Helical" evidence="7">
    <location>
        <begin position="22"/>
        <end position="41"/>
    </location>
</feature>
<comment type="caution">
    <text evidence="9">The sequence shown here is derived from an EMBL/GenBank/DDBJ whole genome shotgun (WGS) entry which is preliminary data.</text>
</comment>
<dbReference type="Proteomes" id="UP000284842">
    <property type="component" value="Unassembled WGS sequence"/>
</dbReference>
<evidence type="ECO:0000313" key="9">
    <source>
        <dbReference type="EMBL" id="PPR07758.1"/>
    </source>
</evidence>
<evidence type="ECO:0000256" key="3">
    <source>
        <dbReference type="ARBA" id="ARBA00022989"/>
    </source>
</evidence>
<evidence type="ECO:0000256" key="2">
    <source>
        <dbReference type="ARBA" id="ARBA00022692"/>
    </source>
</evidence>
<organism evidence="9 10">
    <name type="scientific">Panaeolus cyanescens</name>
    <dbReference type="NCBI Taxonomy" id="181874"/>
    <lineage>
        <taxon>Eukaryota</taxon>
        <taxon>Fungi</taxon>
        <taxon>Dikarya</taxon>
        <taxon>Basidiomycota</taxon>
        <taxon>Agaricomycotina</taxon>
        <taxon>Agaricomycetes</taxon>
        <taxon>Agaricomycetidae</taxon>
        <taxon>Agaricales</taxon>
        <taxon>Agaricineae</taxon>
        <taxon>Galeropsidaceae</taxon>
        <taxon>Panaeolus</taxon>
    </lineage>
</organism>
<evidence type="ECO:0000256" key="1">
    <source>
        <dbReference type="ARBA" id="ARBA00004141"/>
    </source>
</evidence>
<dbReference type="STRING" id="181874.A0A409YXQ6"/>
<reference evidence="9 10" key="1">
    <citation type="journal article" date="2018" name="Evol. Lett.">
        <title>Horizontal gene cluster transfer increased hallucinogenic mushroom diversity.</title>
        <authorList>
            <person name="Reynolds H.T."/>
            <person name="Vijayakumar V."/>
            <person name="Gluck-Thaler E."/>
            <person name="Korotkin H.B."/>
            <person name="Matheny P.B."/>
            <person name="Slot J.C."/>
        </authorList>
    </citation>
    <scope>NUCLEOTIDE SEQUENCE [LARGE SCALE GENOMIC DNA]</scope>
    <source>
        <strain evidence="9 10">2629</strain>
    </source>
</reference>
<keyword evidence="10" id="KW-1185">Reference proteome</keyword>
<dbReference type="InterPro" id="IPR052337">
    <property type="entry name" value="SAT4-like"/>
</dbReference>
<evidence type="ECO:0000256" key="6">
    <source>
        <dbReference type="SAM" id="MobiDB-lite"/>
    </source>
</evidence>
<accession>A0A409YXQ6</accession>
<feature type="transmembrane region" description="Helical" evidence="7">
    <location>
        <begin position="125"/>
        <end position="143"/>
    </location>
</feature>
<dbReference type="EMBL" id="NHTK01000341">
    <property type="protein sequence ID" value="PPR07758.1"/>
    <property type="molecule type" value="Genomic_DNA"/>
</dbReference>
<proteinExistence type="inferred from homology"/>
<dbReference type="OrthoDB" id="3007744at2759"/>
<feature type="transmembrane region" description="Helical" evidence="7">
    <location>
        <begin position="233"/>
        <end position="253"/>
    </location>
</feature>
<evidence type="ECO:0000259" key="8">
    <source>
        <dbReference type="Pfam" id="PF20684"/>
    </source>
</evidence>
<dbReference type="GO" id="GO:0016020">
    <property type="term" value="C:membrane"/>
    <property type="evidence" value="ECO:0007669"/>
    <property type="project" value="UniProtKB-SubCell"/>
</dbReference>
<comment type="similarity">
    <text evidence="5">Belongs to the SAT4 family.</text>
</comment>
<dbReference type="Pfam" id="PF20684">
    <property type="entry name" value="Fung_rhodopsin"/>
    <property type="match status" value="1"/>
</dbReference>
<dbReference type="InterPro" id="IPR049326">
    <property type="entry name" value="Rhodopsin_dom_fungi"/>
</dbReference>